<dbReference type="AlphaFoldDB" id="A0AAV7W6H1"/>
<protein>
    <submittedName>
        <fullName evidence="2">Uncharacterized protein</fullName>
    </submittedName>
</protein>
<accession>A0AAV7W6H1</accession>
<gene>
    <name evidence="2" type="ORF">NDU88_003865</name>
</gene>
<comment type="caution">
    <text evidence="2">The sequence shown here is derived from an EMBL/GenBank/DDBJ whole genome shotgun (WGS) entry which is preliminary data.</text>
</comment>
<evidence type="ECO:0000256" key="1">
    <source>
        <dbReference type="SAM" id="MobiDB-lite"/>
    </source>
</evidence>
<evidence type="ECO:0000313" key="2">
    <source>
        <dbReference type="EMBL" id="KAJ1208480.1"/>
    </source>
</evidence>
<dbReference type="Proteomes" id="UP001066276">
    <property type="component" value="Chromosome 1_2"/>
</dbReference>
<keyword evidence="3" id="KW-1185">Reference proteome</keyword>
<proteinExistence type="predicted"/>
<organism evidence="2 3">
    <name type="scientific">Pleurodeles waltl</name>
    <name type="common">Iberian ribbed newt</name>
    <dbReference type="NCBI Taxonomy" id="8319"/>
    <lineage>
        <taxon>Eukaryota</taxon>
        <taxon>Metazoa</taxon>
        <taxon>Chordata</taxon>
        <taxon>Craniata</taxon>
        <taxon>Vertebrata</taxon>
        <taxon>Euteleostomi</taxon>
        <taxon>Amphibia</taxon>
        <taxon>Batrachia</taxon>
        <taxon>Caudata</taxon>
        <taxon>Salamandroidea</taxon>
        <taxon>Salamandridae</taxon>
        <taxon>Pleurodelinae</taxon>
        <taxon>Pleurodeles</taxon>
    </lineage>
</organism>
<sequence>MHPSERMLLPVLGTRARLERVSRLVLPLAIFETCTRLERARSLEDTPSTSVFSRPHRSCRTSPFPRRSAKVTGRHLPGRLTPPKITAVSAPMSLHCTGTTAATVQCFSVTAPHSTKIGRQSITRQAR</sequence>
<feature type="region of interest" description="Disordered" evidence="1">
    <location>
        <begin position="42"/>
        <end position="83"/>
    </location>
</feature>
<feature type="compositionally biased region" description="Basic residues" evidence="1">
    <location>
        <begin position="67"/>
        <end position="77"/>
    </location>
</feature>
<dbReference type="EMBL" id="JANPWB010000002">
    <property type="protein sequence ID" value="KAJ1208480.1"/>
    <property type="molecule type" value="Genomic_DNA"/>
</dbReference>
<evidence type="ECO:0000313" key="3">
    <source>
        <dbReference type="Proteomes" id="UP001066276"/>
    </source>
</evidence>
<name>A0AAV7W6H1_PLEWA</name>
<reference evidence="2" key="1">
    <citation type="journal article" date="2022" name="bioRxiv">
        <title>Sequencing and chromosome-scale assembly of the giantPleurodeles waltlgenome.</title>
        <authorList>
            <person name="Brown T."/>
            <person name="Elewa A."/>
            <person name="Iarovenko S."/>
            <person name="Subramanian E."/>
            <person name="Araus A.J."/>
            <person name="Petzold A."/>
            <person name="Susuki M."/>
            <person name="Suzuki K.-i.T."/>
            <person name="Hayashi T."/>
            <person name="Toyoda A."/>
            <person name="Oliveira C."/>
            <person name="Osipova E."/>
            <person name="Leigh N.D."/>
            <person name="Simon A."/>
            <person name="Yun M.H."/>
        </authorList>
    </citation>
    <scope>NUCLEOTIDE SEQUENCE</scope>
    <source>
        <strain evidence="2">20211129_DDA</strain>
        <tissue evidence="2">Liver</tissue>
    </source>
</reference>